<evidence type="ECO:0000256" key="1">
    <source>
        <dbReference type="SAM" id="MobiDB-lite"/>
    </source>
</evidence>
<keyword evidence="3" id="KW-1185">Reference proteome</keyword>
<dbReference type="GeneID" id="80881614"/>
<sequence>MVQGTLKNIKTKTTSKPLAPKKAAKKIIAARKNSAIATAKLKKKHAAAIAVNTEKLLSSRVGHLEVLKGSRREIAKEEAIKAAKGKNDKNKKGKK</sequence>
<evidence type="ECO:0000313" key="2">
    <source>
        <dbReference type="EMBL" id="KAJ8104282.1"/>
    </source>
</evidence>
<dbReference type="RefSeq" id="XP_056047732.1">
    <property type="nucleotide sequence ID" value="XM_056186448.1"/>
</dbReference>
<dbReference type="Pfam" id="PF09495">
    <property type="entry name" value="DUF2462"/>
    <property type="match status" value="1"/>
</dbReference>
<feature type="region of interest" description="Disordered" evidence="1">
    <location>
        <begin position="1"/>
        <end position="20"/>
    </location>
</feature>
<dbReference type="AlphaFoldDB" id="A0AAD7R1T7"/>
<feature type="compositionally biased region" description="Low complexity" evidence="1">
    <location>
        <begin position="11"/>
        <end position="20"/>
    </location>
</feature>
<gene>
    <name evidence="2" type="ORF">POJ06DRAFT_244144</name>
</gene>
<protein>
    <submittedName>
        <fullName evidence="2">Uncharacterized protein</fullName>
    </submittedName>
</protein>
<dbReference type="EMBL" id="JARPMG010000001">
    <property type="protein sequence ID" value="KAJ8104282.1"/>
    <property type="molecule type" value="Genomic_DNA"/>
</dbReference>
<proteinExistence type="predicted"/>
<organism evidence="2 3">
    <name type="scientific">Lipomyces tetrasporus</name>
    <dbReference type="NCBI Taxonomy" id="54092"/>
    <lineage>
        <taxon>Eukaryota</taxon>
        <taxon>Fungi</taxon>
        <taxon>Dikarya</taxon>
        <taxon>Ascomycota</taxon>
        <taxon>Saccharomycotina</taxon>
        <taxon>Lipomycetes</taxon>
        <taxon>Lipomycetales</taxon>
        <taxon>Lipomycetaceae</taxon>
        <taxon>Lipomyces</taxon>
    </lineage>
</organism>
<accession>A0AAD7R1T7</accession>
<dbReference type="Proteomes" id="UP001217417">
    <property type="component" value="Unassembled WGS sequence"/>
</dbReference>
<reference evidence="2" key="1">
    <citation type="submission" date="2023-03" db="EMBL/GenBank/DDBJ databases">
        <title>Near-Complete genome sequence of Lipomyces tetrasporous NRRL Y-64009, an oleaginous yeast capable of growing on lignocellulosic hydrolysates.</title>
        <authorList>
            <consortium name="Lawrence Berkeley National Laboratory"/>
            <person name="Jagtap S.S."/>
            <person name="Liu J.-J."/>
            <person name="Walukiewicz H.E."/>
            <person name="Pangilinan J."/>
            <person name="Lipzen A."/>
            <person name="Ahrendt S."/>
            <person name="Koriabine M."/>
            <person name="Cobaugh K."/>
            <person name="Salamov A."/>
            <person name="Yoshinaga Y."/>
            <person name="Ng V."/>
            <person name="Daum C."/>
            <person name="Grigoriev I.V."/>
            <person name="Slininger P.J."/>
            <person name="Dien B.S."/>
            <person name="Jin Y.-S."/>
            <person name="Rao C.V."/>
        </authorList>
    </citation>
    <scope>NUCLEOTIDE SEQUENCE</scope>
    <source>
        <strain evidence="2">NRRL Y-64009</strain>
    </source>
</reference>
<name>A0AAD7R1T7_9ASCO</name>
<dbReference type="InterPro" id="IPR019034">
    <property type="entry name" value="UPF0390"/>
</dbReference>
<evidence type="ECO:0000313" key="3">
    <source>
        <dbReference type="Proteomes" id="UP001217417"/>
    </source>
</evidence>
<comment type="caution">
    <text evidence="2">The sequence shown here is derived from an EMBL/GenBank/DDBJ whole genome shotgun (WGS) entry which is preliminary data.</text>
</comment>